<evidence type="ECO:0008006" key="4">
    <source>
        <dbReference type="Google" id="ProtNLM"/>
    </source>
</evidence>
<dbReference type="AlphaFoldDB" id="A0A1M6D2X2"/>
<protein>
    <recommendedName>
        <fullName evidence="4">Homing endonuclease LAGLIDADG domain-containing protein</fullName>
    </recommendedName>
</protein>
<dbReference type="Proteomes" id="UP000184529">
    <property type="component" value="Unassembled WGS sequence"/>
</dbReference>
<keyword evidence="3" id="KW-1185">Reference proteome</keyword>
<feature type="region of interest" description="Disordered" evidence="1">
    <location>
        <begin position="100"/>
        <end position="151"/>
    </location>
</feature>
<sequence length="151" mass="17040">MDDFKLGFLLGLLVGEGHFGGDGRQPQITLRMHARHHRLFEWLTENVPGSRLYGPYTHGGRNYYQWMLRGESLRKILPLLDALPIAEISPVTHARYEKMKADYGLSSERKTKKIKNTSKETPMTHPAPPTADDDPAPNRLLSPDLPHGACN</sequence>
<dbReference type="RefSeq" id="WP_072867481.1">
    <property type="nucleotide sequence ID" value="NZ_FQZM01000009.1"/>
</dbReference>
<accession>A0A1M6D2X2</accession>
<evidence type="ECO:0000313" key="2">
    <source>
        <dbReference type="EMBL" id="SHI67471.1"/>
    </source>
</evidence>
<gene>
    <name evidence="2" type="ORF">SAMN02745219_00802</name>
</gene>
<dbReference type="SUPFAM" id="SSF55608">
    <property type="entry name" value="Homing endonucleases"/>
    <property type="match status" value="1"/>
</dbReference>
<evidence type="ECO:0000256" key="1">
    <source>
        <dbReference type="SAM" id="MobiDB-lite"/>
    </source>
</evidence>
<proteinExistence type="predicted"/>
<reference evidence="3" key="1">
    <citation type="submission" date="2016-11" db="EMBL/GenBank/DDBJ databases">
        <authorList>
            <person name="Varghese N."/>
            <person name="Submissions S."/>
        </authorList>
    </citation>
    <scope>NUCLEOTIDE SEQUENCE [LARGE SCALE GENOMIC DNA]</scope>
    <source>
        <strain evidence="3">DSM 16057</strain>
    </source>
</reference>
<dbReference type="InterPro" id="IPR027434">
    <property type="entry name" value="Homing_endonucl"/>
</dbReference>
<evidence type="ECO:0000313" key="3">
    <source>
        <dbReference type="Proteomes" id="UP000184529"/>
    </source>
</evidence>
<organism evidence="2 3">
    <name type="scientific">Desulfofundulus thermosubterraneus DSM 16057</name>
    <dbReference type="NCBI Taxonomy" id="1121432"/>
    <lineage>
        <taxon>Bacteria</taxon>
        <taxon>Bacillati</taxon>
        <taxon>Bacillota</taxon>
        <taxon>Clostridia</taxon>
        <taxon>Eubacteriales</taxon>
        <taxon>Peptococcaceae</taxon>
        <taxon>Desulfofundulus</taxon>
    </lineage>
</organism>
<dbReference type="STRING" id="1121432.SAMN02745219_00802"/>
<dbReference type="EMBL" id="FQZM01000009">
    <property type="protein sequence ID" value="SHI67471.1"/>
    <property type="molecule type" value="Genomic_DNA"/>
</dbReference>
<name>A0A1M6D2X2_9FIRM</name>